<keyword evidence="1" id="KW-1133">Transmembrane helix</keyword>
<evidence type="ECO:0000256" key="1">
    <source>
        <dbReference type="SAM" id="Phobius"/>
    </source>
</evidence>
<comment type="caution">
    <text evidence="2">The sequence shown here is derived from an EMBL/GenBank/DDBJ whole genome shotgun (WGS) entry which is preliminary data.</text>
</comment>
<keyword evidence="3" id="KW-1185">Reference proteome</keyword>
<proteinExistence type="predicted"/>
<feature type="transmembrane region" description="Helical" evidence="1">
    <location>
        <begin position="159"/>
        <end position="184"/>
    </location>
</feature>
<feature type="transmembrane region" description="Helical" evidence="1">
    <location>
        <begin position="120"/>
        <end position="147"/>
    </location>
</feature>
<feature type="transmembrane region" description="Helical" evidence="1">
    <location>
        <begin position="91"/>
        <end position="114"/>
    </location>
</feature>
<keyword evidence="1" id="KW-0812">Transmembrane</keyword>
<sequence>MNRDEFLKTLETSLSAFDLEEKKDILYDYEEHFRIGHQNGKTDEELINELGSPADIAKQYSGNFQDEKREFNSYSKDNIEHPMFQNNERSIIPSIIAALALSFFNLVFVIWIFVAAGAALIGLAAAAISITVSGLVVTLSPIFAPLFPNYINLPSSMSFVLTILLGIGTIALGVLFCIGLFYVIKYFCLAANKYIKWNISIIKR</sequence>
<gene>
    <name evidence="2" type="ORF">ACJDUG_14470</name>
</gene>
<reference evidence="2 3" key="1">
    <citation type="submission" date="2024-11" db="EMBL/GenBank/DDBJ databases">
        <authorList>
            <person name="Heng Y.C."/>
            <person name="Lim A.C.H."/>
            <person name="Lee J.K.Y."/>
            <person name="Kittelmann S."/>
        </authorList>
    </citation>
    <scope>NUCLEOTIDE SEQUENCE [LARGE SCALE GENOMIC DNA]</scope>
    <source>
        <strain evidence="2 3">WILCCON 0185</strain>
    </source>
</reference>
<dbReference type="Pfam" id="PF22564">
    <property type="entry name" value="HAAS"/>
    <property type="match status" value="1"/>
</dbReference>
<dbReference type="Proteomes" id="UP001623591">
    <property type="component" value="Unassembled WGS sequence"/>
</dbReference>
<accession>A0ABW8T7M3</accession>
<dbReference type="EMBL" id="JBJHZZ010000013">
    <property type="protein sequence ID" value="MFL0248162.1"/>
    <property type="molecule type" value="Genomic_DNA"/>
</dbReference>
<keyword evidence="1" id="KW-0472">Membrane</keyword>
<evidence type="ECO:0000313" key="2">
    <source>
        <dbReference type="EMBL" id="MFL0248162.1"/>
    </source>
</evidence>
<organism evidence="2 3">
    <name type="scientific">Candidatus Clostridium stratigraminis</name>
    <dbReference type="NCBI Taxonomy" id="3381661"/>
    <lineage>
        <taxon>Bacteria</taxon>
        <taxon>Bacillati</taxon>
        <taxon>Bacillota</taxon>
        <taxon>Clostridia</taxon>
        <taxon>Eubacteriales</taxon>
        <taxon>Clostridiaceae</taxon>
        <taxon>Clostridium</taxon>
    </lineage>
</organism>
<dbReference type="RefSeq" id="WP_406770591.1">
    <property type="nucleotide sequence ID" value="NZ_JBJHZZ010000013.1"/>
</dbReference>
<evidence type="ECO:0000313" key="3">
    <source>
        <dbReference type="Proteomes" id="UP001623591"/>
    </source>
</evidence>
<name>A0ABW8T7M3_9CLOT</name>
<protein>
    <submittedName>
        <fullName evidence="2">HAAS signaling domain-containing protein</fullName>
    </submittedName>
</protein>